<dbReference type="KEGG" id="nneo:PQG83_11600"/>
<dbReference type="InterPro" id="IPR017703">
    <property type="entry name" value="YgfZ/GCV_T_CS"/>
</dbReference>
<proteinExistence type="predicted"/>
<dbReference type="Pfam" id="PF01571">
    <property type="entry name" value="GCV_T"/>
    <property type="match status" value="1"/>
</dbReference>
<feature type="binding site" evidence="2">
    <location>
        <position position="195"/>
    </location>
    <ligand>
        <name>substrate</name>
    </ligand>
</feature>
<dbReference type="Gene3D" id="3.30.1360.120">
    <property type="entry name" value="Probable tRNA modification gtpase trme, domain 1"/>
    <property type="match status" value="1"/>
</dbReference>
<dbReference type="PANTHER" id="PTHR43757">
    <property type="entry name" value="AMINOMETHYLTRANSFERASE"/>
    <property type="match status" value="1"/>
</dbReference>
<dbReference type="PIRSF" id="PIRSF006487">
    <property type="entry name" value="GcvT"/>
    <property type="match status" value="1"/>
</dbReference>
<evidence type="ECO:0000259" key="3">
    <source>
        <dbReference type="Pfam" id="PF01571"/>
    </source>
</evidence>
<keyword evidence="6" id="KW-1185">Reference proteome</keyword>
<keyword evidence="1" id="KW-0809">Transit peptide</keyword>
<dbReference type="InterPro" id="IPR006222">
    <property type="entry name" value="GCVT_N"/>
</dbReference>
<protein>
    <submittedName>
        <fullName evidence="5">Aminomethyltransferase family protein</fullName>
    </submittedName>
</protein>
<dbReference type="Pfam" id="PF08669">
    <property type="entry name" value="GCV_T_C"/>
    <property type="match status" value="1"/>
</dbReference>
<evidence type="ECO:0000313" key="5">
    <source>
        <dbReference type="EMBL" id="WNM60408.1"/>
    </source>
</evidence>
<evidence type="ECO:0000256" key="1">
    <source>
        <dbReference type="ARBA" id="ARBA00022946"/>
    </source>
</evidence>
<gene>
    <name evidence="5" type="ORF">PQG83_11600</name>
</gene>
<evidence type="ECO:0000256" key="2">
    <source>
        <dbReference type="PIRSR" id="PIRSR006487-1"/>
    </source>
</evidence>
<dbReference type="InterPro" id="IPR029043">
    <property type="entry name" value="GcvT/YgfZ_C"/>
</dbReference>
<name>A0AA96GK12_9BACT</name>
<dbReference type="RefSeq" id="WP_312741093.1">
    <property type="nucleotide sequence ID" value="NZ_CP116968.1"/>
</dbReference>
<feature type="domain" description="Aminomethyltransferase C-terminal" evidence="4">
    <location>
        <begin position="283"/>
        <end position="361"/>
    </location>
</feature>
<evidence type="ECO:0000313" key="6">
    <source>
        <dbReference type="Proteomes" id="UP001302494"/>
    </source>
</evidence>
<organism evidence="5 6">
    <name type="scientific">Candidatus Nitrospira neomarina</name>
    <dbReference type="NCBI Taxonomy" id="3020899"/>
    <lineage>
        <taxon>Bacteria</taxon>
        <taxon>Pseudomonadati</taxon>
        <taxon>Nitrospirota</taxon>
        <taxon>Nitrospiria</taxon>
        <taxon>Nitrospirales</taxon>
        <taxon>Nitrospiraceae</taxon>
        <taxon>Nitrospira</taxon>
    </lineage>
</organism>
<sequence>MKTLPLHKQHEALGATFQPCGEWDVPLHYGNALLEYESIHQRAGLADLSLRGKIMVTGDDRVTWLQNLISNDILPLKSGQGRYSAFMNHKGKMLSYFRVFRQTETLIIEDVGEVGDLTYQALRKFLLYGTKAKLHNGLESWGLLLVTGPKSPEVLKDALNLEVESLQVLDTITFALGDTQGFLARTEETGGQDYELFIPVEALPSLWSHLLNTGKELGLLPVGREARETSRIEGGLARLGPDLNEKIVPPEANLEGIAFSLSKGCYPGQEVVARMDTYGSVKRRMVGLVLEAEIPQLPELGAKLFSGTREVGWVSSSTHSPLVKKPIALGFPLRDFTQPQTKLEIEIRDQRFPASVCALPFTAS</sequence>
<dbReference type="Proteomes" id="UP001302494">
    <property type="component" value="Chromosome"/>
</dbReference>
<reference evidence="5 6" key="1">
    <citation type="submission" date="2023-01" db="EMBL/GenBank/DDBJ databases">
        <title>Cultivation and genomic characterization of new, ubiquitous marine nitrite-oxidizing bacteria from the Nitrospirales.</title>
        <authorList>
            <person name="Mueller A.J."/>
            <person name="Daebeler A."/>
            <person name="Herbold C.W."/>
            <person name="Kirkegaard R.H."/>
            <person name="Daims H."/>
        </authorList>
    </citation>
    <scope>NUCLEOTIDE SEQUENCE [LARGE SCALE GENOMIC DNA]</scope>
    <source>
        <strain evidence="5 6">DK</strain>
    </source>
</reference>
<dbReference type="SUPFAM" id="SSF103025">
    <property type="entry name" value="Folate-binding domain"/>
    <property type="match status" value="1"/>
</dbReference>
<dbReference type="AlphaFoldDB" id="A0AA96GK12"/>
<dbReference type="InterPro" id="IPR028896">
    <property type="entry name" value="GcvT/YgfZ/DmdA"/>
</dbReference>
<dbReference type="InterPro" id="IPR013977">
    <property type="entry name" value="GcvT_C"/>
</dbReference>
<feature type="domain" description="GCVT N-terminal" evidence="3">
    <location>
        <begin position="6"/>
        <end position="255"/>
    </location>
</feature>
<dbReference type="EMBL" id="CP116968">
    <property type="protein sequence ID" value="WNM60408.1"/>
    <property type="molecule type" value="Genomic_DNA"/>
</dbReference>
<dbReference type="InterPro" id="IPR027266">
    <property type="entry name" value="TrmE/GcvT-like"/>
</dbReference>
<evidence type="ECO:0000259" key="4">
    <source>
        <dbReference type="Pfam" id="PF08669"/>
    </source>
</evidence>
<dbReference type="NCBIfam" id="TIGR03317">
    <property type="entry name" value="ygfZ_signature"/>
    <property type="match status" value="1"/>
</dbReference>
<dbReference type="SUPFAM" id="SSF101790">
    <property type="entry name" value="Aminomethyltransferase beta-barrel domain"/>
    <property type="match status" value="1"/>
</dbReference>
<accession>A0AA96GK12</accession>
<dbReference type="PANTHER" id="PTHR43757:SF2">
    <property type="entry name" value="AMINOMETHYLTRANSFERASE, MITOCHONDRIAL"/>
    <property type="match status" value="1"/>
</dbReference>